<dbReference type="PROSITE" id="PS50910">
    <property type="entry name" value="HEPN"/>
    <property type="match status" value="1"/>
</dbReference>
<reference evidence="2 3" key="1">
    <citation type="submission" date="2016-06" db="EMBL/GenBank/DDBJ databases">
        <authorList>
            <person name="Kjaerup R.B."/>
            <person name="Dalgaard T.S."/>
            <person name="Juul-Madsen H.R."/>
        </authorList>
    </citation>
    <scope>NUCLEOTIDE SEQUENCE [LARGE SCALE GENOMIC DNA]</scope>
    <source>
        <strain evidence="2">3</strain>
    </source>
</reference>
<dbReference type="Proteomes" id="UP000199169">
    <property type="component" value="Unassembled WGS sequence"/>
</dbReference>
<evidence type="ECO:0000313" key="2">
    <source>
        <dbReference type="EMBL" id="SBT03988.1"/>
    </source>
</evidence>
<dbReference type="Pfam" id="PF05168">
    <property type="entry name" value="HEPN"/>
    <property type="match status" value="1"/>
</dbReference>
<keyword evidence="3" id="KW-1185">Reference proteome</keyword>
<sequence>MMPSIEEALRLLRLAQRDLQTYRILAGHPDASLAATCFHAQQSVEKALKAVLTAHSATFPRTHDLEELGLLVAESGIGLPALARDLRRLTPFAVDFRYNEETIALLTTEAAGLLAESVFQWAKALIEATRQ</sequence>
<dbReference type="RefSeq" id="WP_186405768.1">
    <property type="nucleotide sequence ID" value="NZ_FLQX01000033.1"/>
</dbReference>
<proteinExistence type="predicted"/>
<dbReference type="EMBL" id="FLQX01000033">
    <property type="protein sequence ID" value="SBT03988.1"/>
    <property type="molecule type" value="Genomic_DNA"/>
</dbReference>
<dbReference type="SMART" id="SM00748">
    <property type="entry name" value="HEPN"/>
    <property type="match status" value="1"/>
</dbReference>
<protein>
    <recommendedName>
        <fullName evidence="1">HEPN domain-containing protein</fullName>
    </recommendedName>
</protein>
<dbReference type="SUPFAM" id="SSF81593">
    <property type="entry name" value="Nucleotidyltransferase substrate binding subunit/domain"/>
    <property type="match status" value="1"/>
</dbReference>
<evidence type="ECO:0000313" key="3">
    <source>
        <dbReference type="Proteomes" id="UP000199169"/>
    </source>
</evidence>
<dbReference type="AlphaFoldDB" id="A0A1A8XJ71"/>
<name>A0A1A8XJ71_9PROT</name>
<gene>
    <name evidence="2" type="ORF">ACCAA_1280003</name>
</gene>
<dbReference type="STRING" id="1860102.ACCAA_1280003"/>
<feature type="domain" description="HEPN" evidence="1">
    <location>
        <begin position="14"/>
        <end position="125"/>
    </location>
</feature>
<dbReference type="InterPro" id="IPR007842">
    <property type="entry name" value="HEPN_dom"/>
</dbReference>
<organism evidence="2 3">
    <name type="scientific">Candidatus Accumulibacter aalborgensis</name>
    <dbReference type="NCBI Taxonomy" id="1860102"/>
    <lineage>
        <taxon>Bacteria</taxon>
        <taxon>Pseudomonadati</taxon>
        <taxon>Pseudomonadota</taxon>
        <taxon>Betaproteobacteria</taxon>
        <taxon>Candidatus Accumulibacter</taxon>
    </lineage>
</organism>
<evidence type="ECO:0000259" key="1">
    <source>
        <dbReference type="PROSITE" id="PS50910"/>
    </source>
</evidence>
<accession>A0A1A8XJ71</accession>
<dbReference type="Gene3D" id="1.20.120.330">
    <property type="entry name" value="Nucleotidyltransferases domain 2"/>
    <property type="match status" value="1"/>
</dbReference>